<evidence type="ECO:0000259" key="10">
    <source>
        <dbReference type="Pfam" id="PF01048"/>
    </source>
</evidence>
<evidence type="ECO:0000256" key="6">
    <source>
        <dbReference type="ARBA" id="ARBA00022679"/>
    </source>
</evidence>
<dbReference type="InterPro" id="IPR011268">
    <property type="entry name" value="Purine_phosphorylase"/>
</dbReference>
<comment type="catalytic activity">
    <reaction evidence="7">
        <text>a purine 2'-deoxy-D-ribonucleoside + phosphate = a purine nucleobase + 2-deoxy-alpha-D-ribose 1-phosphate</text>
        <dbReference type="Rhea" id="RHEA:36431"/>
        <dbReference type="ChEBI" id="CHEBI:26386"/>
        <dbReference type="ChEBI" id="CHEBI:43474"/>
        <dbReference type="ChEBI" id="CHEBI:57259"/>
        <dbReference type="ChEBI" id="CHEBI:142361"/>
        <dbReference type="EC" id="2.4.2.1"/>
    </reaction>
</comment>
<keyword evidence="4" id="KW-0597">Phosphoprotein</keyword>
<feature type="binding site" evidence="9">
    <location>
        <position position="213"/>
    </location>
    <ligand>
        <name>phosphate</name>
        <dbReference type="ChEBI" id="CHEBI:43474"/>
    </ligand>
</feature>
<dbReference type="Proteomes" id="UP000070456">
    <property type="component" value="Unassembled WGS sequence"/>
</dbReference>
<gene>
    <name evidence="11" type="primary">punA_1</name>
    <name evidence="11" type="ORF">AN619_08180</name>
</gene>
<dbReference type="PANTHER" id="PTHR11904:SF9">
    <property type="entry name" value="PURINE NUCLEOSIDE PHOSPHORYLASE-RELATED"/>
    <property type="match status" value="1"/>
</dbReference>
<keyword evidence="12" id="KW-1185">Reference proteome</keyword>
<feature type="binding site" evidence="9">
    <location>
        <position position="114"/>
    </location>
    <ligand>
        <name>phosphate</name>
        <dbReference type="ChEBI" id="CHEBI:43474"/>
    </ligand>
</feature>
<feature type="binding site" evidence="9">
    <location>
        <position position="194"/>
    </location>
    <ligand>
        <name>a purine D-ribonucleoside</name>
        <dbReference type="ChEBI" id="CHEBI:142355"/>
    </ligand>
</feature>
<evidence type="ECO:0000256" key="3">
    <source>
        <dbReference type="ARBA" id="ARBA00006751"/>
    </source>
</evidence>
<dbReference type="GO" id="GO:0004731">
    <property type="term" value="F:purine-nucleoside phosphorylase activity"/>
    <property type="evidence" value="ECO:0007669"/>
    <property type="project" value="UniProtKB-EC"/>
</dbReference>
<dbReference type="Pfam" id="PF01048">
    <property type="entry name" value="PNP_UDP_1"/>
    <property type="match status" value="1"/>
</dbReference>
<comment type="caution">
    <text evidence="11">The sequence shown here is derived from an EMBL/GenBank/DDBJ whole genome shotgun (WGS) entry which is preliminary data.</text>
</comment>
<evidence type="ECO:0000256" key="8">
    <source>
        <dbReference type="PIRNR" id="PIRNR000477"/>
    </source>
</evidence>
<feature type="binding site" evidence="9">
    <location>
        <position position="236"/>
    </location>
    <ligand>
        <name>a purine D-ribonucleoside</name>
        <dbReference type="ChEBI" id="CHEBI:142355"/>
    </ligand>
</feature>
<comment type="similarity">
    <text evidence="3 8">Belongs to the PNP/MTAP phosphorylase family.</text>
</comment>
<dbReference type="EMBL" id="LOEE01000021">
    <property type="protein sequence ID" value="KXG76826.1"/>
    <property type="molecule type" value="Genomic_DNA"/>
</dbReference>
<dbReference type="PATRIC" id="fig|520762.4.peg.913"/>
<evidence type="ECO:0000313" key="11">
    <source>
        <dbReference type="EMBL" id="KXG76826.1"/>
    </source>
</evidence>
<proteinExistence type="inferred from homology"/>
<comment type="pathway">
    <text evidence="2 8">Purine metabolism; purine nucleoside salvage.</text>
</comment>
<evidence type="ECO:0000256" key="9">
    <source>
        <dbReference type="PIRSR" id="PIRSR000477-2"/>
    </source>
</evidence>
<sequence>MKNLPDKIQEASAYIKKQFHIRPKIGLILGSGLGMMADEIQHAMYINYADIPNFPVSTVQGHAGRLVIGELEGLQVVAMQGRFHYYEGYSMEEVTFPVRIMKELGTETLIVTNAAGGVNENFKPGDLMVIDDHINWSFDNPLIGKNYDALGVRFPDTSQAYDKELIHIAQEAAREEGIRLQQGVYAMFSGPTYETPAEIRMARFLGADAVGMSTVPEVIVAAHSRMKVLGISCITNMAAGILNQPLDHHEVIDTANKVRESFIMLIKKILTKMREEY</sequence>
<dbReference type="NCBIfam" id="NF006054">
    <property type="entry name" value="PRK08202.1"/>
    <property type="match status" value="1"/>
</dbReference>
<name>A0A140L8F1_9FIRM</name>
<dbReference type="PIRSF" id="PIRSF000477">
    <property type="entry name" value="PurNPase"/>
    <property type="match status" value="1"/>
</dbReference>
<evidence type="ECO:0000256" key="1">
    <source>
        <dbReference type="ARBA" id="ARBA00002678"/>
    </source>
</evidence>
<dbReference type="Gene3D" id="3.40.50.1580">
    <property type="entry name" value="Nucleoside phosphorylase domain"/>
    <property type="match status" value="1"/>
</dbReference>
<organism evidence="11 12">
    <name type="scientific">Thermotalea metallivorans</name>
    <dbReference type="NCBI Taxonomy" id="520762"/>
    <lineage>
        <taxon>Bacteria</taxon>
        <taxon>Bacillati</taxon>
        <taxon>Bacillota</taxon>
        <taxon>Clostridia</taxon>
        <taxon>Peptostreptococcales</taxon>
        <taxon>Thermotaleaceae</taxon>
        <taxon>Thermotalea</taxon>
    </lineage>
</organism>
<dbReference type="RefSeq" id="WP_068555192.1">
    <property type="nucleotide sequence ID" value="NZ_LOEE01000021.1"/>
</dbReference>
<feature type="binding site" evidence="9">
    <location>
        <begin position="82"/>
        <end position="84"/>
    </location>
    <ligand>
        <name>phosphate</name>
        <dbReference type="ChEBI" id="CHEBI:43474"/>
    </ligand>
</feature>
<dbReference type="InterPro" id="IPR000845">
    <property type="entry name" value="Nucleoside_phosphorylase_d"/>
</dbReference>
<evidence type="ECO:0000256" key="7">
    <source>
        <dbReference type="ARBA" id="ARBA00048556"/>
    </source>
</evidence>
<feature type="binding site" evidence="9">
    <location>
        <position position="62"/>
    </location>
    <ligand>
        <name>phosphate</name>
        <dbReference type="ChEBI" id="CHEBI:43474"/>
    </ligand>
</feature>
<dbReference type="InterPro" id="IPR035994">
    <property type="entry name" value="Nucleoside_phosphorylase_sf"/>
</dbReference>
<evidence type="ECO:0000256" key="2">
    <source>
        <dbReference type="ARBA" id="ARBA00005058"/>
    </source>
</evidence>
<dbReference type="EC" id="2.4.2.1" evidence="8"/>
<dbReference type="NCBIfam" id="TIGR01697">
    <property type="entry name" value="PNPH-PUNA-XAPA"/>
    <property type="match status" value="1"/>
</dbReference>
<keyword evidence="6 8" id="KW-0808">Transferase</keyword>
<dbReference type="GO" id="GO:0009116">
    <property type="term" value="P:nucleoside metabolic process"/>
    <property type="evidence" value="ECO:0007669"/>
    <property type="project" value="InterPro"/>
</dbReference>
<dbReference type="FunFam" id="3.40.50.1580:FF:000010">
    <property type="entry name" value="Purine nucleoside phosphorylase"/>
    <property type="match status" value="1"/>
</dbReference>
<feature type="binding site" evidence="9">
    <location>
        <position position="31"/>
    </location>
    <ligand>
        <name>phosphate</name>
        <dbReference type="ChEBI" id="CHEBI:43474"/>
    </ligand>
</feature>
<dbReference type="CDD" id="cd09009">
    <property type="entry name" value="PNP-EcPNPII_like"/>
    <property type="match status" value="1"/>
</dbReference>
<feature type="domain" description="Nucleoside phosphorylase" evidence="10">
    <location>
        <begin position="24"/>
        <end position="270"/>
    </location>
</feature>
<comment type="function">
    <text evidence="1">The purine nucleoside phosphorylases catalyze the phosphorolytic breakdown of the N-glycosidic bond in the beta-(deoxy)ribonucleoside molecules, with the formation of the corresponding free purine bases and pentose-1-phosphate. Cleaves guanosine, inosine, 2'-deoxyguanosine and 2'-deoxyinosine.</text>
</comment>
<dbReference type="UniPathway" id="UPA00606"/>
<dbReference type="NCBIfam" id="TIGR01700">
    <property type="entry name" value="PNPH"/>
    <property type="match status" value="1"/>
</dbReference>
<dbReference type="InterPro" id="IPR011270">
    <property type="entry name" value="Pur_Nuc_Pase_Ino/Guo-sp"/>
</dbReference>
<accession>A0A140L8F1</accession>
<dbReference type="GO" id="GO:0005737">
    <property type="term" value="C:cytoplasm"/>
    <property type="evidence" value="ECO:0007669"/>
    <property type="project" value="TreeGrafter"/>
</dbReference>
<protein>
    <recommendedName>
        <fullName evidence="8">Purine nucleoside phosphorylase</fullName>
        <ecNumber evidence="8">2.4.2.1</ecNumber>
    </recommendedName>
    <alternativeName>
        <fullName evidence="8">Inosine-guanosine phosphorylase</fullName>
    </alternativeName>
</protein>
<dbReference type="STRING" id="520762.AN619_08180"/>
<evidence type="ECO:0000313" key="12">
    <source>
        <dbReference type="Proteomes" id="UP000070456"/>
    </source>
</evidence>
<reference evidence="11 12" key="1">
    <citation type="submission" date="2015-12" db="EMBL/GenBank/DDBJ databases">
        <title>Draft genome sequence of the thermoanaerobe Thermotalea metallivorans, an isolate from the runoff channel of the Great Artesian Basin, Australia.</title>
        <authorList>
            <person name="Patel B.K."/>
        </authorList>
    </citation>
    <scope>NUCLEOTIDE SEQUENCE [LARGE SCALE GENOMIC DNA]</scope>
    <source>
        <strain evidence="11 12">B2-1</strain>
    </source>
</reference>
<dbReference type="PANTHER" id="PTHR11904">
    <property type="entry name" value="METHYLTHIOADENOSINE/PURINE NUCLEOSIDE PHOSPHORYLASE"/>
    <property type="match status" value="1"/>
</dbReference>
<dbReference type="OrthoDB" id="1523230at2"/>
<dbReference type="AlphaFoldDB" id="A0A140L8F1"/>
<keyword evidence="5 8" id="KW-0328">Glycosyltransferase</keyword>
<evidence type="ECO:0000256" key="5">
    <source>
        <dbReference type="ARBA" id="ARBA00022676"/>
    </source>
</evidence>
<dbReference type="SUPFAM" id="SSF53167">
    <property type="entry name" value="Purine and uridine phosphorylases"/>
    <property type="match status" value="1"/>
</dbReference>
<evidence type="ECO:0000256" key="4">
    <source>
        <dbReference type="ARBA" id="ARBA00022553"/>
    </source>
</evidence>